<evidence type="ECO:0000256" key="4">
    <source>
        <dbReference type="ARBA" id="ARBA00045182"/>
    </source>
</evidence>
<feature type="coiled-coil region" evidence="5">
    <location>
        <begin position="227"/>
        <end position="261"/>
    </location>
</feature>
<evidence type="ECO:0000256" key="5">
    <source>
        <dbReference type="SAM" id="Coils"/>
    </source>
</evidence>
<keyword evidence="7" id="KW-1185">Reference proteome</keyword>
<evidence type="ECO:0000313" key="6">
    <source>
        <dbReference type="EMBL" id="KAK7870343.1"/>
    </source>
</evidence>
<accession>A0AAN9Z6S3</accession>
<dbReference type="EMBL" id="JAZDUA010000059">
    <property type="protein sequence ID" value="KAK7870343.1"/>
    <property type="molecule type" value="Genomic_DNA"/>
</dbReference>
<comment type="caution">
    <text evidence="6">The sequence shown here is derived from an EMBL/GenBank/DDBJ whole genome shotgun (WGS) entry which is preliminary data.</text>
</comment>
<evidence type="ECO:0000313" key="7">
    <source>
        <dbReference type="Proteomes" id="UP001378592"/>
    </source>
</evidence>
<protein>
    <recommendedName>
        <fullName evidence="2">Coiled-coil domain-containing protein 39</fullName>
    </recommendedName>
</protein>
<dbReference type="AlphaFoldDB" id="A0AAN9Z6S3"/>
<sequence length="473" mass="54902">MHVTEREREDALQEQVRFYENEVNNNQERELKLTRSERANAMLAESNSLLDKSVEELAQQLVLMKRDLESASRRLDEERYHNIRTNKQIKADTASAENTREAVAALEARIAKIKDDCTSAADRVKEIEDMIKAEERYLHNLGSDMERANKIRLAAESQLLELKREEQLQEMEMQAINTTKAALKSRMTAIEKDIRRQREVLYNLDFEAQRLEGRILMASGQMDVENKEELESKIHDAEQQLKQKREEHSLLTGQVRQLEDTMRRIQANMGIDDREMRALENRRQDGLLLTEGGEKQVVATRRLFQEKQVEESLLRLRLRQAEEALNKEGDALYSLDKQRLELDSLMRERKVEIALHSDMMTTKKRCVAEESARLNLEVNHRRLRTDQLRNKFAIAQTALGHDDDGELQDVATVRVQLAQEKYLLQLKGDELDAEIRKAEKEIQALENTLKVLNATNDAYKKNLSAVEEEGDVL</sequence>
<keyword evidence="3 5" id="KW-0175">Coiled coil</keyword>
<dbReference type="PANTHER" id="PTHR18962">
    <property type="entry name" value="COILED-COIL DOMAIN-CONTAINING PROTEIN 39"/>
    <property type="match status" value="1"/>
</dbReference>
<dbReference type="GO" id="GO:0060287">
    <property type="term" value="P:epithelial cilium movement involved in determination of left/right asymmetry"/>
    <property type="evidence" value="ECO:0007669"/>
    <property type="project" value="TreeGrafter"/>
</dbReference>
<feature type="coiled-coil region" evidence="5">
    <location>
        <begin position="54"/>
        <end position="165"/>
    </location>
</feature>
<evidence type="ECO:0000256" key="3">
    <source>
        <dbReference type="ARBA" id="ARBA00023054"/>
    </source>
</evidence>
<comment type="function">
    <text evidence="4">Required for assembly of dynein regulatory complex (DRC) and inner dynein arm (IDA) complexes, which are responsible for ciliary beat regulation, thereby playing a central role in motility in cilia and flagella. Probably acts together with CCDC40 to form a molecular ruler that determines the 96 nanometer (nm) repeat length and arrangements of components in cilia and flagella. Not required for outer dynein arm complexes assembly.</text>
</comment>
<feature type="coiled-coil region" evidence="5">
    <location>
        <begin position="428"/>
        <end position="469"/>
    </location>
</feature>
<dbReference type="GO" id="GO:0060285">
    <property type="term" value="P:cilium-dependent cell motility"/>
    <property type="evidence" value="ECO:0007669"/>
    <property type="project" value="TreeGrafter"/>
</dbReference>
<dbReference type="GO" id="GO:0036159">
    <property type="term" value="P:inner dynein arm assembly"/>
    <property type="evidence" value="ECO:0007669"/>
    <property type="project" value="InterPro"/>
</dbReference>
<name>A0AAN9Z6S3_9ORTH</name>
<dbReference type="InterPro" id="IPR033290">
    <property type="entry name" value="CCDC39"/>
</dbReference>
<dbReference type="Pfam" id="PF24161">
    <property type="entry name" value="CCDC39"/>
    <property type="match status" value="1"/>
</dbReference>
<feature type="coiled-coil region" evidence="5">
    <location>
        <begin position="2"/>
        <end position="29"/>
    </location>
</feature>
<comment type="similarity">
    <text evidence="1">Belongs to the CCDC39 family.</text>
</comment>
<reference evidence="6 7" key="1">
    <citation type="submission" date="2024-03" db="EMBL/GenBank/DDBJ databases">
        <title>The genome assembly and annotation of the cricket Gryllus longicercus Weissman &amp; Gray.</title>
        <authorList>
            <person name="Szrajer S."/>
            <person name="Gray D."/>
            <person name="Ylla G."/>
        </authorList>
    </citation>
    <scope>NUCLEOTIDE SEQUENCE [LARGE SCALE GENOMIC DNA]</scope>
    <source>
        <strain evidence="6">DAG 2021-001</strain>
        <tissue evidence="6">Whole body minus gut</tissue>
    </source>
</reference>
<dbReference type="GO" id="GO:0005576">
    <property type="term" value="C:extracellular region"/>
    <property type="evidence" value="ECO:0007669"/>
    <property type="project" value="GOC"/>
</dbReference>
<evidence type="ECO:0000256" key="2">
    <source>
        <dbReference type="ARBA" id="ARBA00016725"/>
    </source>
</evidence>
<proteinExistence type="inferred from homology"/>
<dbReference type="PANTHER" id="PTHR18962:SF0">
    <property type="entry name" value="COILED-COIL DOMAIN-CONTAINING PROTEIN 39"/>
    <property type="match status" value="1"/>
</dbReference>
<evidence type="ECO:0000256" key="1">
    <source>
        <dbReference type="ARBA" id="ARBA00005805"/>
    </source>
</evidence>
<gene>
    <name evidence="6" type="ORF">R5R35_000518</name>
</gene>
<dbReference type="GO" id="GO:0005930">
    <property type="term" value="C:axoneme"/>
    <property type="evidence" value="ECO:0007669"/>
    <property type="project" value="InterPro"/>
</dbReference>
<dbReference type="Proteomes" id="UP001378592">
    <property type="component" value="Unassembled WGS sequence"/>
</dbReference>
<organism evidence="6 7">
    <name type="scientific">Gryllus longicercus</name>
    <dbReference type="NCBI Taxonomy" id="2509291"/>
    <lineage>
        <taxon>Eukaryota</taxon>
        <taxon>Metazoa</taxon>
        <taxon>Ecdysozoa</taxon>
        <taxon>Arthropoda</taxon>
        <taxon>Hexapoda</taxon>
        <taxon>Insecta</taxon>
        <taxon>Pterygota</taxon>
        <taxon>Neoptera</taxon>
        <taxon>Polyneoptera</taxon>
        <taxon>Orthoptera</taxon>
        <taxon>Ensifera</taxon>
        <taxon>Gryllidea</taxon>
        <taxon>Grylloidea</taxon>
        <taxon>Gryllidae</taxon>
        <taxon>Gryllinae</taxon>
        <taxon>Gryllus</taxon>
    </lineage>
</organism>